<organism evidence="2">
    <name type="scientific">Eucalyptus grandis</name>
    <name type="common">Flooded gum</name>
    <dbReference type="NCBI Taxonomy" id="71139"/>
    <lineage>
        <taxon>Eukaryota</taxon>
        <taxon>Viridiplantae</taxon>
        <taxon>Streptophyta</taxon>
        <taxon>Embryophyta</taxon>
        <taxon>Tracheophyta</taxon>
        <taxon>Spermatophyta</taxon>
        <taxon>Magnoliopsida</taxon>
        <taxon>eudicotyledons</taxon>
        <taxon>Gunneridae</taxon>
        <taxon>Pentapetalae</taxon>
        <taxon>rosids</taxon>
        <taxon>malvids</taxon>
        <taxon>Myrtales</taxon>
        <taxon>Myrtaceae</taxon>
        <taxon>Myrtoideae</taxon>
        <taxon>Eucalypteae</taxon>
        <taxon>Eucalyptus</taxon>
    </lineage>
</organism>
<dbReference type="InterPro" id="IPR006527">
    <property type="entry name" value="F-box-assoc_dom_typ1"/>
</dbReference>
<dbReference type="SUPFAM" id="SSF50965">
    <property type="entry name" value="Galactose oxidase, central domain"/>
    <property type="match status" value="1"/>
</dbReference>
<dbReference type="CDD" id="cd22157">
    <property type="entry name" value="F-box_AtFBW1-like"/>
    <property type="match status" value="1"/>
</dbReference>
<dbReference type="PROSITE" id="PS50181">
    <property type="entry name" value="FBOX"/>
    <property type="match status" value="1"/>
</dbReference>
<dbReference type="Pfam" id="PF07734">
    <property type="entry name" value="FBA_1"/>
    <property type="match status" value="1"/>
</dbReference>
<dbReference type="InterPro" id="IPR050796">
    <property type="entry name" value="SCF_F-box_component"/>
</dbReference>
<proteinExistence type="predicted"/>
<dbReference type="NCBIfam" id="TIGR01640">
    <property type="entry name" value="F_box_assoc_1"/>
    <property type="match status" value="1"/>
</dbReference>
<dbReference type="InterPro" id="IPR001810">
    <property type="entry name" value="F-box_dom"/>
</dbReference>
<dbReference type="InterPro" id="IPR017451">
    <property type="entry name" value="F-box-assoc_interact_dom"/>
</dbReference>
<reference evidence="2" key="1">
    <citation type="submission" date="2013-07" db="EMBL/GenBank/DDBJ databases">
        <title>The genome of Eucalyptus grandis.</title>
        <authorList>
            <person name="Schmutz J."/>
            <person name="Hayes R."/>
            <person name="Myburg A."/>
            <person name="Tuskan G."/>
            <person name="Grattapaglia D."/>
            <person name="Rokhsar D.S."/>
        </authorList>
    </citation>
    <scope>NUCLEOTIDE SEQUENCE</scope>
    <source>
        <tissue evidence="2">Leaf extractions</tissue>
    </source>
</reference>
<dbReference type="SMART" id="SM00256">
    <property type="entry name" value="FBOX"/>
    <property type="match status" value="1"/>
</dbReference>
<sequence length="480" mass="53976">MYNRGLTVSSTGPATSIVIFNARKFAQIATRTIDVGVIFLHYQEDVCLQKWNPCIEKLFHCGPFMRGVTGDCGRPLLQRSSFQHFSTSLFFSTPEATMSSSSDGGGGGSKLPHDVAVEILKRLPARSLLRFRCVSRSWRSAIDDPRFVALHWSHSALHASSRHLACLDYGDDAVQNRCSLFPNGPLARPPSPSQIEIPFVAPPNRYALVGSCDGLICVSESSRDGAERAVYLWNLFTRKHKAVRLPRPERRQTLSMGGAHVAQGFCFDAKSNDYCVVRIIRFVGVRRQGFRDRKPRVEVYSLRADSWRTLECEVPLLCHGSSAVFLNGNLHWCSFNGKWDGYGSIALFNIAGEVFDEMALPEEMLLINSLHFVLSVAVLNGLLAVLFSGEEVIERFDFNSECFVWVMRDYGVPESWIKLYTFKATGPVTRFDGFTWNGELLMEIYCKERVSWNPITGQFSILPLSTRYELVPVVESLFPL</sequence>
<dbReference type="PANTHER" id="PTHR31672:SF13">
    <property type="entry name" value="F-BOX PROTEIN CPR30-LIKE"/>
    <property type="match status" value="1"/>
</dbReference>
<dbReference type="EMBL" id="KK198761">
    <property type="protein sequence ID" value="KCW54092.1"/>
    <property type="molecule type" value="Genomic_DNA"/>
</dbReference>
<dbReference type="OMA" id="WRTLECE"/>
<dbReference type="Gene3D" id="1.20.1280.50">
    <property type="match status" value="1"/>
</dbReference>
<dbReference type="STRING" id="71139.A0A059AJ97"/>
<gene>
    <name evidence="2" type="ORF">EUGRSUZ_I00070</name>
</gene>
<dbReference type="InterPro" id="IPR036047">
    <property type="entry name" value="F-box-like_dom_sf"/>
</dbReference>
<feature type="domain" description="F-box" evidence="1">
    <location>
        <begin position="105"/>
        <end position="155"/>
    </location>
</feature>
<accession>A0A059AJ97</accession>
<dbReference type="InterPro" id="IPR011043">
    <property type="entry name" value="Gal_Oxase/kelch_b-propeller"/>
</dbReference>
<dbReference type="AlphaFoldDB" id="A0A059AJ97"/>
<name>A0A059AJ97_EUCGR</name>
<dbReference type="InParanoid" id="A0A059AJ97"/>
<dbReference type="PANTHER" id="PTHR31672">
    <property type="entry name" value="BNACNNG10540D PROTEIN"/>
    <property type="match status" value="1"/>
</dbReference>
<evidence type="ECO:0000259" key="1">
    <source>
        <dbReference type="PROSITE" id="PS50181"/>
    </source>
</evidence>
<dbReference type="Pfam" id="PF00646">
    <property type="entry name" value="F-box"/>
    <property type="match status" value="1"/>
</dbReference>
<dbReference type="SUPFAM" id="SSF81383">
    <property type="entry name" value="F-box domain"/>
    <property type="match status" value="1"/>
</dbReference>
<dbReference type="Gramene" id="KCW54092">
    <property type="protein sequence ID" value="KCW54092"/>
    <property type="gene ID" value="EUGRSUZ_I00070"/>
</dbReference>
<protein>
    <recommendedName>
        <fullName evidence="1">F-box domain-containing protein</fullName>
    </recommendedName>
</protein>
<dbReference type="eggNOG" id="ENOG502S2YF">
    <property type="taxonomic scope" value="Eukaryota"/>
</dbReference>
<evidence type="ECO:0000313" key="2">
    <source>
        <dbReference type="EMBL" id="KCW54092.1"/>
    </source>
</evidence>